<dbReference type="InterPro" id="IPR036397">
    <property type="entry name" value="RNaseH_sf"/>
</dbReference>
<dbReference type="Pfam" id="PF17917">
    <property type="entry name" value="RT_RNaseH"/>
    <property type="match status" value="1"/>
</dbReference>
<dbReference type="Gene3D" id="3.10.10.10">
    <property type="entry name" value="HIV Type 1 Reverse Transcriptase, subunit A, domain 1"/>
    <property type="match status" value="2"/>
</dbReference>
<keyword evidence="6" id="KW-0695">RNA-directed DNA polymerase</keyword>
<accession>A0ABQ4ZED4</accession>
<evidence type="ECO:0000313" key="9">
    <source>
        <dbReference type="EMBL" id="GJS87288.1"/>
    </source>
</evidence>
<dbReference type="EMBL" id="BQNB010011186">
    <property type="protein sequence ID" value="GJS87288.1"/>
    <property type="molecule type" value="Genomic_DNA"/>
</dbReference>
<dbReference type="Pfam" id="PF17921">
    <property type="entry name" value="Integrase_H2C2"/>
    <property type="match status" value="1"/>
</dbReference>
<comment type="caution">
    <text evidence="9">The sequence shown here is derived from an EMBL/GenBank/DDBJ whole genome shotgun (WGS) entry which is preliminary data.</text>
</comment>
<evidence type="ECO:0000256" key="7">
    <source>
        <dbReference type="SAM" id="MobiDB-lite"/>
    </source>
</evidence>
<sequence>MAEHRAEVVCYEKYIHVPYGNDMLIIQGDRSGVKNESRLEVISSIRTQGDFPKVFPEELPGLPPTRQVEFHIELIPGAAPVARAPYHLAPAEMKELAEQLKELSDKGFIRPSSSPSGYHQLMVREEDIPKTTFRTRYGHYEFQIMPFGLTNAPAVFMDLMNHVCKPYLDKFVIVFIDDILIYSRNEKEHEEHLKTIMEMLKKEELYAKFSKCEFWINTVKFLDHVIDSSGIHVYPAKIEAVKNWASPTTPSEICQFLGLAGYYRRSIEGFYKIAKPMTELTQKNQKFDWGEELEETFQLLKQKLCAAPILALPEGSDDFVVYCDASIKGLGAVLMQRMKVIAYASRQLKIHEKNYTTHDLELGAVVFALKIWRHYLYGTKCVVFTDHKSLQHILDQKDLNIRQRRLIELLTLVMTIGLDLPSRILEAQKEAIKIENIKAEDIGGMLKKLEARADETLCLDNRRSDKMYHDMKMLYWWPNMKADIATYVSKCLTCAKVKAEHQRPSAGFDSIWVIVDRLTKSTHFLPMRETDSTKKLTRLYMKEIVARHGIPMSIISDHDSHFTSRVWQSLHKALGTQLNLSTAYHPQTDEFSYNNSYHTSIKVAPFEALYGRKCRSLVCWAEVGEAQLTGPEIIHETTEKIFKIRDRMQAAHDQQKSYADKRRRPLKFEVGDKMPPKRTSTSEASAMTHAAIRKLVADNVATALEAQAATMASTNNPNRNSGPRRTPVARKCTYEKFMSCQPFYFNGTKGAVGLICWFERAESILSRSNYVEKNKVKFAINTLTEEALF</sequence>
<keyword evidence="4" id="KW-0255">Endonuclease</keyword>
<evidence type="ECO:0000256" key="2">
    <source>
        <dbReference type="ARBA" id="ARBA00022695"/>
    </source>
</evidence>
<feature type="compositionally biased region" description="Basic and acidic residues" evidence="7">
    <location>
        <begin position="653"/>
        <end position="675"/>
    </location>
</feature>
<dbReference type="SUPFAM" id="SSF53098">
    <property type="entry name" value="Ribonuclease H-like"/>
    <property type="match status" value="1"/>
</dbReference>
<dbReference type="Gene3D" id="1.10.340.70">
    <property type="match status" value="1"/>
</dbReference>
<reference evidence="9" key="1">
    <citation type="journal article" date="2022" name="Int. J. Mol. Sci.">
        <title>Draft Genome of Tanacetum Coccineum: Genomic Comparison of Closely Related Tanacetum-Family Plants.</title>
        <authorList>
            <person name="Yamashiro T."/>
            <person name="Shiraishi A."/>
            <person name="Nakayama K."/>
            <person name="Satake H."/>
        </authorList>
    </citation>
    <scope>NUCLEOTIDE SEQUENCE</scope>
</reference>
<keyword evidence="2" id="KW-0548">Nucleotidyltransferase</keyword>
<reference evidence="9" key="2">
    <citation type="submission" date="2022-01" db="EMBL/GenBank/DDBJ databases">
        <authorList>
            <person name="Yamashiro T."/>
            <person name="Shiraishi A."/>
            <person name="Satake H."/>
            <person name="Nakayama K."/>
        </authorList>
    </citation>
    <scope>NUCLEOTIDE SEQUENCE</scope>
</reference>
<evidence type="ECO:0000256" key="3">
    <source>
        <dbReference type="ARBA" id="ARBA00022722"/>
    </source>
</evidence>
<dbReference type="CDD" id="cd01647">
    <property type="entry name" value="RT_LTR"/>
    <property type="match status" value="1"/>
</dbReference>
<feature type="region of interest" description="Disordered" evidence="7">
    <location>
        <begin position="653"/>
        <end position="685"/>
    </location>
</feature>
<evidence type="ECO:0000313" key="10">
    <source>
        <dbReference type="Proteomes" id="UP001151760"/>
    </source>
</evidence>
<protein>
    <submittedName>
        <fullName evidence="9">Nucleotidyltransferase, ribonuclease H</fullName>
    </submittedName>
</protein>
<keyword evidence="5" id="KW-0378">Hydrolase</keyword>
<gene>
    <name evidence="9" type="ORF">Tco_0769924</name>
</gene>
<dbReference type="Pfam" id="PF00078">
    <property type="entry name" value="RVT_1"/>
    <property type="match status" value="1"/>
</dbReference>
<dbReference type="InterPro" id="IPR043128">
    <property type="entry name" value="Rev_trsase/Diguanyl_cyclase"/>
</dbReference>
<dbReference type="Gene3D" id="3.10.20.370">
    <property type="match status" value="1"/>
</dbReference>
<evidence type="ECO:0000259" key="8">
    <source>
        <dbReference type="PROSITE" id="PS50994"/>
    </source>
</evidence>
<keyword evidence="1" id="KW-0808">Transferase</keyword>
<organism evidence="9 10">
    <name type="scientific">Tanacetum coccineum</name>
    <dbReference type="NCBI Taxonomy" id="301880"/>
    <lineage>
        <taxon>Eukaryota</taxon>
        <taxon>Viridiplantae</taxon>
        <taxon>Streptophyta</taxon>
        <taxon>Embryophyta</taxon>
        <taxon>Tracheophyta</taxon>
        <taxon>Spermatophyta</taxon>
        <taxon>Magnoliopsida</taxon>
        <taxon>eudicotyledons</taxon>
        <taxon>Gunneridae</taxon>
        <taxon>Pentapetalae</taxon>
        <taxon>asterids</taxon>
        <taxon>campanulids</taxon>
        <taxon>Asterales</taxon>
        <taxon>Asteraceae</taxon>
        <taxon>Asteroideae</taxon>
        <taxon>Anthemideae</taxon>
        <taxon>Anthemidinae</taxon>
        <taxon>Tanacetum</taxon>
    </lineage>
</organism>
<feature type="domain" description="Integrase catalytic" evidence="8">
    <location>
        <begin position="468"/>
        <end position="589"/>
    </location>
</feature>
<dbReference type="InterPro" id="IPR000477">
    <property type="entry name" value="RT_dom"/>
</dbReference>
<dbReference type="Proteomes" id="UP001151760">
    <property type="component" value="Unassembled WGS sequence"/>
</dbReference>
<evidence type="ECO:0000256" key="4">
    <source>
        <dbReference type="ARBA" id="ARBA00022759"/>
    </source>
</evidence>
<dbReference type="Gene3D" id="3.30.70.270">
    <property type="match status" value="2"/>
</dbReference>
<dbReference type="SUPFAM" id="SSF56672">
    <property type="entry name" value="DNA/RNA polymerases"/>
    <property type="match status" value="1"/>
</dbReference>
<dbReference type="InterPro" id="IPR001584">
    <property type="entry name" value="Integrase_cat-core"/>
</dbReference>
<evidence type="ECO:0000256" key="1">
    <source>
        <dbReference type="ARBA" id="ARBA00022679"/>
    </source>
</evidence>
<dbReference type="PANTHER" id="PTHR37984:SF5">
    <property type="entry name" value="PROTEIN NYNRIN-LIKE"/>
    <property type="match status" value="1"/>
</dbReference>
<evidence type="ECO:0000256" key="5">
    <source>
        <dbReference type="ARBA" id="ARBA00022801"/>
    </source>
</evidence>
<keyword evidence="3" id="KW-0540">Nuclease</keyword>
<name>A0ABQ4ZED4_9ASTR</name>
<dbReference type="PANTHER" id="PTHR37984">
    <property type="entry name" value="PROTEIN CBG26694"/>
    <property type="match status" value="1"/>
</dbReference>
<dbReference type="InterPro" id="IPR041373">
    <property type="entry name" value="RT_RNaseH"/>
</dbReference>
<keyword evidence="10" id="KW-1185">Reference proteome</keyword>
<dbReference type="PROSITE" id="PS50994">
    <property type="entry name" value="INTEGRASE"/>
    <property type="match status" value="1"/>
</dbReference>
<dbReference type="InterPro" id="IPR012337">
    <property type="entry name" value="RNaseH-like_sf"/>
</dbReference>
<dbReference type="InterPro" id="IPR050951">
    <property type="entry name" value="Retrovirus_Pol_polyprotein"/>
</dbReference>
<dbReference type="CDD" id="cd09274">
    <property type="entry name" value="RNase_HI_RT_Ty3"/>
    <property type="match status" value="1"/>
</dbReference>
<dbReference type="InterPro" id="IPR043502">
    <property type="entry name" value="DNA/RNA_pol_sf"/>
</dbReference>
<proteinExistence type="predicted"/>
<evidence type="ECO:0000256" key="6">
    <source>
        <dbReference type="ARBA" id="ARBA00022918"/>
    </source>
</evidence>
<dbReference type="Gene3D" id="3.30.420.10">
    <property type="entry name" value="Ribonuclease H-like superfamily/Ribonuclease H"/>
    <property type="match status" value="1"/>
</dbReference>
<dbReference type="InterPro" id="IPR041588">
    <property type="entry name" value="Integrase_H2C2"/>
</dbReference>